<dbReference type="InterPro" id="IPR058625">
    <property type="entry name" value="MdtA-like_BSH"/>
</dbReference>
<dbReference type="EMBL" id="JAACJS010000011">
    <property type="protein sequence ID" value="NCI49359.1"/>
    <property type="molecule type" value="Genomic_DNA"/>
</dbReference>
<dbReference type="InterPro" id="IPR006143">
    <property type="entry name" value="RND_pump_MFP"/>
</dbReference>
<dbReference type="PROSITE" id="PS51257">
    <property type="entry name" value="PROKAR_LIPOPROTEIN"/>
    <property type="match status" value="1"/>
</dbReference>
<dbReference type="Pfam" id="PF25917">
    <property type="entry name" value="BSH_RND"/>
    <property type="match status" value="1"/>
</dbReference>
<reference evidence="6 7" key="1">
    <citation type="submission" date="2020-01" db="EMBL/GenBank/DDBJ databases">
        <title>Genome analysis.</title>
        <authorList>
            <person name="Wu S."/>
            <person name="Wang G."/>
        </authorList>
    </citation>
    <scope>NUCLEOTIDE SEQUENCE [LARGE SCALE GENOMIC DNA]</scope>
    <source>
        <strain evidence="6 7">SYL130</strain>
    </source>
</reference>
<dbReference type="SUPFAM" id="SSF111369">
    <property type="entry name" value="HlyD-like secretion proteins"/>
    <property type="match status" value="1"/>
</dbReference>
<evidence type="ECO:0000259" key="5">
    <source>
        <dbReference type="Pfam" id="PF25989"/>
    </source>
</evidence>
<keyword evidence="7" id="KW-1185">Reference proteome</keyword>
<dbReference type="Gene3D" id="1.10.287.470">
    <property type="entry name" value="Helix hairpin bin"/>
    <property type="match status" value="1"/>
</dbReference>
<evidence type="ECO:0000313" key="7">
    <source>
        <dbReference type="Proteomes" id="UP000753802"/>
    </source>
</evidence>
<dbReference type="RefSeq" id="WP_161817686.1">
    <property type="nucleotide sequence ID" value="NZ_JAACJS010000011.1"/>
</dbReference>
<dbReference type="Gene3D" id="2.40.420.20">
    <property type="match status" value="1"/>
</dbReference>
<name>A0ABW9ZR00_9BACT</name>
<dbReference type="InterPro" id="IPR058626">
    <property type="entry name" value="MdtA-like_b-barrel"/>
</dbReference>
<evidence type="ECO:0000256" key="1">
    <source>
        <dbReference type="ARBA" id="ARBA00009477"/>
    </source>
</evidence>
<dbReference type="Gene3D" id="2.40.50.100">
    <property type="match status" value="1"/>
</dbReference>
<comment type="similarity">
    <text evidence="1">Belongs to the membrane fusion protein (MFP) (TC 8.A.1) family.</text>
</comment>
<feature type="domain" description="Multidrug resistance protein MdtA-like alpha-helical hairpin" evidence="2">
    <location>
        <begin position="102"/>
        <end position="170"/>
    </location>
</feature>
<evidence type="ECO:0000259" key="2">
    <source>
        <dbReference type="Pfam" id="PF25876"/>
    </source>
</evidence>
<evidence type="ECO:0000259" key="3">
    <source>
        <dbReference type="Pfam" id="PF25917"/>
    </source>
</evidence>
<comment type="caution">
    <text evidence="6">The sequence shown here is derived from an EMBL/GenBank/DDBJ whole genome shotgun (WGS) entry which is preliminary data.</text>
</comment>
<feature type="domain" description="Multidrug resistance protein MdtA-like beta-barrel" evidence="4">
    <location>
        <begin position="207"/>
        <end position="291"/>
    </location>
</feature>
<feature type="domain" description="Multidrug resistance protein MdtA-like barrel-sandwich hybrid" evidence="3">
    <location>
        <begin position="61"/>
        <end position="198"/>
    </location>
</feature>
<dbReference type="Pfam" id="PF25944">
    <property type="entry name" value="Beta-barrel_RND"/>
    <property type="match status" value="1"/>
</dbReference>
<dbReference type="InterPro" id="IPR058637">
    <property type="entry name" value="YknX-like_C"/>
</dbReference>
<dbReference type="Pfam" id="PF25989">
    <property type="entry name" value="YknX_C"/>
    <property type="match status" value="1"/>
</dbReference>
<accession>A0ABW9ZR00</accession>
<dbReference type="NCBIfam" id="TIGR01730">
    <property type="entry name" value="RND_mfp"/>
    <property type="match status" value="1"/>
</dbReference>
<dbReference type="Proteomes" id="UP000753802">
    <property type="component" value="Unassembled WGS sequence"/>
</dbReference>
<dbReference type="Gene3D" id="2.40.30.170">
    <property type="match status" value="1"/>
</dbReference>
<protein>
    <submittedName>
        <fullName evidence="6">Efflux RND transporter periplasmic adaptor subunit</fullName>
    </submittedName>
</protein>
<gene>
    <name evidence="6" type="ORF">GWC95_05460</name>
</gene>
<dbReference type="InterPro" id="IPR058624">
    <property type="entry name" value="MdtA-like_HH"/>
</dbReference>
<organism evidence="6 7">
    <name type="scientific">Sediminibacterium roseum</name>
    <dbReference type="NCBI Taxonomy" id="1978412"/>
    <lineage>
        <taxon>Bacteria</taxon>
        <taxon>Pseudomonadati</taxon>
        <taxon>Bacteroidota</taxon>
        <taxon>Chitinophagia</taxon>
        <taxon>Chitinophagales</taxon>
        <taxon>Chitinophagaceae</taxon>
        <taxon>Sediminibacterium</taxon>
    </lineage>
</organism>
<sequence length="370" mass="40388">MGKAIFKTGLFVSGVVLFAACGPKKAPEQPKAPPATVAVYEVKSERAVYYDNFPATITPLNQVDLKAQVTGYITGVYFTDGQHVRKGQKLYDIDRQQYQANYEQAVANLNVAKSAQAKAQQDADRYNDLLKQDAIARQKVDYALADLQSAKMQVAAAQANVSRVSNDLRFSSIYAPFDGTIGISQAKIGTLVTANANVLNTVSSDNPMAVDISVDQKEVPRFIQLQQHPGLGTDSTFTLQLPDNSVYSKTGRITLIDRAVDPQTGTIKTRLVFENDGRLKPGMSINVRAKNNNEGQFILAPYKAVVEQMGEYFVFVVRDSSKVSQTKVTLGTRINDKIIIKDGLKEGDKVVSEGVQKLKEGTVVNTGAKQ</sequence>
<proteinExistence type="inferred from homology"/>
<evidence type="ECO:0000259" key="4">
    <source>
        <dbReference type="Pfam" id="PF25944"/>
    </source>
</evidence>
<evidence type="ECO:0000313" key="6">
    <source>
        <dbReference type="EMBL" id="NCI49359.1"/>
    </source>
</evidence>
<dbReference type="PANTHER" id="PTHR30158">
    <property type="entry name" value="ACRA/E-RELATED COMPONENT OF DRUG EFFLUX TRANSPORTER"/>
    <property type="match status" value="1"/>
</dbReference>
<feature type="domain" description="YknX-like C-terminal permuted SH3-like" evidence="5">
    <location>
        <begin position="301"/>
        <end position="365"/>
    </location>
</feature>
<dbReference type="Pfam" id="PF25876">
    <property type="entry name" value="HH_MFP_RND"/>
    <property type="match status" value="1"/>
</dbReference>